<sequence>MEHALASHDLWVILGTAAFLGCLHTLMGPDHYVPFIMMSRAERWSWPRTMWITFLCGLGHVGSSFVVGLGLGLVGMAASSWEDSVWAGWHEWRGAGSAWLLIGVGAAMTVHALVQHWRGKVHTHVHRHADGRLHVHAHAHDPAAEHAHVHLAEGPHSQDEPSDAPPTGSRLTPWILFTIFVFGPCESLIPLMLAATAVAGIPGSLLTALAFSVTTVATILAVVGVLLYGVERLSLGFLERHAQALAGVSLVLCGVAIRFLGL</sequence>
<feature type="transmembrane region" description="Helical" evidence="1">
    <location>
        <begin position="242"/>
        <end position="261"/>
    </location>
</feature>
<dbReference type="Proteomes" id="UP000252355">
    <property type="component" value="Unassembled WGS sequence"/>
</dbReference>
<organism evidence="2 3">
    <name type="scientific">Candidatus Ozemobacter sibiricus</name>
    <dbReference type="NCBI Taxonomy" id="2268124"/>
    <lineage>
        <taxon>Bacteria</taxon>
        <taxon>Candidatus Ozemobacteria</taxon>
        <taxon>Candidatus Ozemobacterales</taxon>
        <taxon>Candidatus Ozemobacteraceae</taxon>
        <taxon>Candidatus Ozemobacter</taxon>
    </lineage>
</organism>
<proteinExistence type="predicted"/>
<evidence type="ECO:0000313" key="2">
    <source>
        <dbReference type="EMBL" id="RCK80266.1"/>
    </source>
</evidence>
<evidence type="ECO:0000256" key="1">
    <source>
        <dbReference type="SAM" id="Phobius"/>
    </source>
</evidence>
<protein>
    <recommendedName>
        <fullName evidence="4">Urease accessory protein UreH-like transmembrane domain-containing protein</fullName>
    </recommendedName>
</protein>
<dbReference type="EMBL" id="QOQW01000007">
    <property type="protein sequence ID" value="RCK80266.1"/>
    <property type="molecule type" value="Genomic_DNA"/>
</dbReference>
<gene>
    <name evidence="2" type="ORF">OZSIB_3448</name>
</gene>
<feature type="transmembrane region" description="Helical" evidence="1">
    <location>
        <begin position="50"/>
        <end position="76"/>
    </location>
</feature>
<accession>A0A367ZQD9</accession>
<evidence type="ECO:0008006" key="4">
    <source>
        <dbReference type="Google" id="ProtNLM"/>
    </source>
</evidence>
<evidence type="ECO:0000313" key="3">
    <source>
        <dbReference type="Proteomes" id="UP000252355"/>
    </source>
</evidence>
<name>A0A367ZQD9_9BACT</name>
<keyword evidence="1" id="KW-0472">Membrane</keyword>
<dbReference type="AlphaFoldDB" id="A0A367ZQD9"/>
<feature type="transmembrane region" description="Helical" evidence="1">
    <location>
        <begin position="174"/>
        <end position="199"/>
    </location>
</feature>
<feature type="transmembrane region" description="Helical" evidence="1">
    <location>
        <begin position="205"/>
        <end position="230"/>
    </location>
</feature>
<keyword evidence="1" id="KW-0812">Transmembrane</keyword>
<keyword evidence="1" id="KW-1133">Transmembrane helix</keyword>
<reference evidence="2 3" key="1">
    <citation type="submission" date="2018-05" db="EMBL/GenBank/DDBJ databases">
        <title>A metagenomic window into the 2 km-deep terrestrial subsurface aquifer revealed taxonomically and functionally diverse microbial community comprising novel uncultured bacterial lineages.</title>
        <authorList>
            <person name="Kadnikov V.V."/>
            <person name="Mardanov A.V."/>
            <person name="Beletsky A.V."/>
            <person name="Banks D."/>
            <person name="Pimenov N.V."/>
            <person name="Frank Y.A."/>
            <person name="Karnachuk O.V."/>
            <person name="Ravin N.V."/>
        </authorList>
    </citation>
    <scope>NUCLEOTIDE SEQUENCE [LARGE SCALE GENOMIC DNA]</scope>
    <source>
        <strain evidence="2">BY5</strain>
    </source>
</reference>
<feature type="transmembrane region" description="Helical" evidence="1">
    <location>
        <begin position="12"/>
        <end position="29"/>
    </location>
</feature>
<feature type="transmembrane region" description="Helical" evidence="1">
    <location>
        <begin position="96"/>
        <end position="114"/>
    </location>
</feature>
<comment type="caution">
    <text evidence="2">The sequence shown here is derived from an EMBL/GenBank/DDBJ whole genome shotgun (WGS) entry which is preliminary data.</text>
</comment>